<dbReference type="InterPro" id="IPR013830">
    <property type="entry name" value="SGNH_hydro"/>
</dbReference>
<feature type="domain" description="SGNH hydrolase-type esterase" evidence="2">
    <location>
        <begin position="66"/>
        <end position="220"/>
    </location>
</feature>
<dbReference type="SUPFAM" id="SSF52266">
    <property type="entry name" value="SGNH hydrolase"/>
    <property type="match status" value="1"/>
</dbReference>
<dbReference type="Gene3D" id="3.40.50.1110">
    <property type="entry name" value="SGNH hydrolase"/>
    <property type="match status" value="1"/>
</dbReference>
<keyword evidence="1" id="KW-0472">Membrane</keyword>
<dbReference type="AlphaFoldDB" id="A0A8J8GFQ4"/>
<dbReference type="Proteomes" id="UP000625804">
    <property type="component" value="Unassembled WGS sequence"/>
</dbReference>
<evidence type="ECO:0000313" key="4">
    <source>
        <dbReference type="Proteomes" id="UP000625804"/>
    </source>
</evidence>
<keyword evidence="1" id="KW-1133">Transmembrane helix</keyword>
<dbReference type="RefSeq" id="WP_173730156.1">
    <property type="nucleotide sequence ID" value="NZ_JABTTE010000003.1"/>
</dbReference>
<comment type="caution">
    <text evidence="3">The sequence shown here is derived from an EMBL/GenBank/DDBJ whole genome shotgun (WGS) entry which is preliminary data.</text>
</comment>
<sequence>MKNTLKKILYFSIGLNILLLALLVKPYWNDFLVDANIPPYLKNKIYVMKTSNYKVYKTTKAYIVMLGDSITQGVDWHELLGRNDIINRGIAGDYSEGMLNRLHYIYSLHPKYVFIMGGINDIRHHVLTPNEIAKNYDKMISALKNRNIKPVITSTLYVAPTEKKHKKINGNVDQLNALLKEIANEKGIPFIDLNSKLAKGNSLNPKYTVDGIHLLGNAYRIWGNEIEKVLKKMEAESDI</sequence>
<dbReference type="EMBL" id="JABTTE010000003">
    <property type="protein sequence ID" value="NSL50953.1"/>
    <property type="molecule type" value="Genomic_DNA"/>
</dbReference>
<protein>
    <submittedName>
        <fullName evidence="3">GDSL family lipase</fullName>
    </submittedName>
</protein>
<dbReference type="PANTHER" id="PTHR30383:SF5">
    <property type="entry name" value="SGNH HYDROLASE-TYPE ESTERASE DOMAIN-CONTAINING PROTEIN"/>
    <property type="match status" value="1"/>
</dbReference>
<proteinExistence type="predicted"/>
<dbReference type="Pfam" id="PF13472">
    <property type="entry name" value="Lipase_GDSL_2"/>
    <property type="match status" value="1"/>
</dbReference>
<organism evidence="3 4">
    <name type="scientific">Calidifontibacillus erzurumensis</name>
    <dbReference type="NCBI Taxonomy" id="2741433"/>
    <lineage>
        <taxon>Bacteria</taxon>
        <taxon>Bacillati</taxon>
        <taxon>Bacillota</taxon>
        <taxon>Bacilli</taxon>
        <taxon>Bacillales</taxon>
        <taxon>Bacillaceae</taxon>
        <taxon>Calidifontibacillus/Schinkia group</taxon>
        <taxon>Calidifontibacillus</taxon>
    </lineage>
</organism>
<keyword evidence="4" id="KW-1185">Reference proteome</keyword>
<name>A0A8J8GFQ4_9BACI</name>
<dbReference type="InterPro" id="IPR036514">
    <property type="entry name" value="SGNH_hydro_sf"/>
</dbReference>
<gene>
    <name evidence="3" type="ORF">HR057_04125</name>
</gene>
<dbReference type="InterPro" id="IPR051532">
    <property type="entry name" value="Ester_Hydrolysis_Enzymes"/>
</dbReference>
<reference evidence="3" key="1">
    <citation type="submission" date="2020-06" db="EMBL/GenBank/DDBJ databases">
        <title>A novel thermopfilic bacterium from Erzurum, Turkey.</title>
        <authorList>
            <person name="Adiguzel A."/>
            <person name="Ay H."/>
            <person name="Baltaci M.O."/>
        </authorList>
    </citation>
    <scope>NUCLEOTIDE SEQUENCE</scope>
    <source>
        <strain evidence="3">P2</strain>
    </source>
</reference>
<accession>A0A8J8GFQ4</accession>
<evidence type="ECO:0000259" key="2">
    <source>
        <dbReference type="Pfam" id="PF13472"/>
    </source>
</evidence>
<keyword evidence="1" id="KW-0812">Transmembrane</keyword>
<dbReference type="GO" id="GO:0004622">
    <property type="term" value="F:phosphatidylcholine lysophospholipase activity"/>
    <property type="evidence" value="ECO:0007669"/>
    <property type="project" value="TreeGrafter"/>
</dbReference>
<evidence type="ECO:0000256" key="1">
    <source>
        <dbReference type="SAM" id="Phobius"/>
    </source>
</evidence>
<dbReference type="PANTHER" id="PTHR30383">
    <property type="entry name" value="THIOESTERASE 1/PROTEASE 1/LYSOPHOSPHOLIPASE L1"/>
    <property type="match status" value="1"/>
</dbReference>
<feature type="transmembrane region" description="Helical" evidence="1">
    <location>
        <begin position="7"/>
        <end position="28"/>
    </location>
</feature>
<evidence type="ECO:0000313" key="3">
    <source>
        <dbReference type="EMBL" id="NSL50953.1"/>
    </source>
</evidence>